<proteinExistence type="predicted"/>
<accession>A0ABD3MCS8</accession>
<dbReference type="EMBL" id="JALLBG020000186">
    <property type="protein sequence ID" value="KAL3760439.1"/>
    <property type="molecule type" value="Genomic_DNA"/>
</dbReference>
<dbReference type="AlphaFoldDB" id="A0ABD3MCS8"/>
<gene>
    <name evidence="1" type="ORF">ACHAWU_005974</name>
</gene>
<name>A0ABD3MCS8_9STRA</name>
<evidence type="ECO:0000313" key="2">
    <source>
        <dbReference type="Proteomes" id="UP001530293"/>
    </source>
</evidence>
<sequence length="142" mass="15871">MRASQIPIDKVAVERAEDIWKFGLSNQSEPEASSYLTVDGYVSKSPLIDRDSHSACCISMRVYAFEPAPPFNIVVRSGYFCLGFYLKLQHQQQHHGFALKQQDPAEWLARIGCGTSLRNSSKSLTRNGSTGISLFTTRPEDI</sequence>
<organism evidence="1 2">
    <name type="scientific">Discostella pseudostelligera</name>
    <dbReference type="NCBI Taxonomy" id="259834"/>
    <lineage>
        <taxon>Eukaryota</taxon>
        <taxon>Sar</taxon>
        <taxon>Stramenopiles</taxon>
        <taxon>Ochrophyta</taxon>
        <taxon>Bacillariophyta</taxon>
        <taxon>Coscinodiscophyceae</taxon>
        <taxon>Thalassiosirophycidae</taxon>
        <taxon>Stephanodiscales</taxon>
        <taxon>Stephanodiscaceae</taxon>
        <taxon>Discostella</taxon>
    </lineage>
</organism>
<protein>
    <submittedName>
        <fullName evidence="1">Uncharacterized protein</fullName>
    </submittedName>
</protein>
<keyword evidence="2" id="KW-1185">Reference proteome</keyword>
<evidence type="ECO:0000313" key="1">
    <source>
        <dbReference type="EMBL" id="KAL3760439.1"/>
    </source>
</evidence>
<comment type="caution">
    <text evidence="1">The sequence shown here is derived from an EMBL/GenBank/DDBJ whole genome shotgun (WGS) entry which is preliminary data.</text>
</comment>
<dbReference type="Proteomes" id="UP001530293">
    <property type="component" value="Unassembled WGS sequence"/>
</dbReference>
<reference evidence="1 2" key="1">
    <citation type="submission" date="2024-10" db="EMBL/GenBank/DDBJ databases">
        <title>Updated reference genomes for cyclostephanoid diatoms.</title>
        <authorList>
            <person name="Roberts W.R."/>
            <person name="Alverson A.J."/>
        </authorList>
    </citation>
    <scope>NUCLEOTIDE SEQUENCE [LARGE SCALE GENOMIC DNA]</scope>
    <source>
        <strain evidence="1 2">AJA232-27</strain>
    </source>
</reference>